<name>A0AAU8JXZ6_9ACTN</name>
<organism evidence="2">
    <name type="scientific">Kitasatospora camelliae</name>
    <dbReference type="NCBI Taxonomy" id="3156397"/>
    <lineage>
        <taxon>Bacteria</taxon>
        <taxon>Bacillati</taxon>
        <taxon>Actinomycetota</taxon>
        <taxon>Actinomycetes</taxon>
        <taxon>Kitasatosporales</taxon>
        <taxon>Streptomycetaceae</taxon>
        <taxon>Kitasatospora</taxon>
    </lineage>
</organism>
<accession>A0AAU8JXZ6</accession>
<protein>
    <recommendedName>
        <fullName evidence="3">ATP-binding protein</fullName>
    </recommendedName>
</protein>
<feature type="signal peptide" evidence="1">
    <location>
        <begin position="1"/>
        <end position="31"/>
    </location>
</feature>
<dbReference type="KEGG" id="kcm:ABWK59_21205"/>
<dbReference type="EMBL" id="CP159872">
    <property type="protein sequence ID" value="XCM81255.1"/>
    <property type="molecule type" value="Genomic_DNA"/>
</dbReference>
<proteinExistence type="predicted"/>
<evidence type="ECO:0000256" key="1">
    <source>
        <dbReference type="SAM" id="SignalP"/>
    </source>
</evidence>
<sequence length="210" mass="19464">MSFPLTRRIAQAALVVAAGTAPLVAAGSAGATELVPQTDLGTGVTKLADAPAPGSSVQGAAQEVGHVVGTTGAAALSAGGPAASNARDAVAHPLPGADRALGELGGPAMTEKVLPATRSASASAPLGTVGKGLPTGGLTQNLPTDTLAPVAGPVSGATGGMVDQEAEGRLGGAPGLGSNPVDSLPLSGGLLNGGLGGGALGGLGGLPKLG</sequence>
<evidence type="ECO:0000313" key="2">
    <source>
        <dbReference type="EMBL" id="XCM81255.1"/>
    </source>
</evidence>
<evidence type="ECO:0008006" key="3">
    <source>
        <dbReference type="Google" id="ProtNLM"/>
    </source>
</evidence>
<keyword evidence="1" id="KW-0732">Signal</keyword>
<gene>
    <name evidence="2" type="ORF">ABWK59_21205</name>
</gene>
<dbReference type="RefSeq" id="WP_354642192.1">
    <property type="nucleotide sequence ID" value="NZ_CP159872.1"/>
</dbReference>
<dbReference type="AlphaFoldDB" id="A0AAU8JXZ6"/>
<reference evidence="2" key="1">
    <citation type="submission" date="2024-06" db="EMBL/GenBank/DDBJ databases">
        <title>The genome sequences of Kitasatospora sp. strain HUAS MG31.</title>
        <authorList>
            <person name="Mo P."/>
        </authorList>
    </citation>
    <scope>NUCLEOTIDE SEQUENCE</scope>
    <source>
        <strain evidence="2">HUAS MG31</strain>
    </source>
</reference>
<feature type="chain" id="PRO_5043594102" description="ATP-binding protein" evidence="1">
    <location>
        <begin position="32"/>
        <end position="210"/>
    </location>
</feature>